<feature type="domain" description="Deacetylase PdaC" evidence="2">
    <location>
        <begin position="70"/>
        <end position="161"/>
    </location>
</feature>
<dbReference type="GeneID" id="31772069"/>
<gene>
    <name evidence="3" type="ORF">SAMN05216240_2392</name>
</gene>
<dbReference type="RefSeq" id="WP_015907273.1">
    <property type="nucleotide sequence ID" value="NZ_FUZJ01000001.1"/>
</dbReference>
<dbReference type="Pfam" id="PF11738">
    <property type="entry name" value="DUF3298"/>
    <property type="match status" value="1"/>
</dbReference>
<evidence type="ECO:0000259" key="2">
    <source>
        <dbReference type="Pfam" id="PF13739"/>
    </source>
</evidence>
<evidence type="ECO:0000313" key="4">
    <source>
        <dbReference type="Proteomes" id="UP000196803"/>
    </source>
</evidence>
<accession>A0ABY1SAM3</accession>
<protein>
    <recommendedName>
        <fullName evidence="5">Deacetylase PdaC domain-containing protein</fullName>
    </recommendedName>
</protein>
<dbReference type="InterPro" id="IPR037126">
    <property type="entry name" value="PdaC/RsiV-like_sf"/>
</dbReference>
<dbReference type="EMBL" id="FXXC01000001">
    <property type="protein sequence ID" value="SMR95013.1"/>
    <property type="molecule type" value="Genomic_DNA"/>
</dbReference>
<dbReference type="Pfam" id="PF13739">
    <property type="entry name" value="PdaC"/>
    <property type="match status" value="1"/>
</dbReference>
<dbReference type="InterPro" id="IPR025303">
    <property type="entry name" value="PdaC"/>
</dbReference>
<dbReference type="Gene3D" id="3.30.565.40">
    <property type="entry name" value="Fervidobacterium nodosum Rt17-B1 like"/>
    <property type="match status" value="1"/>
</dbReference>
<evidence type="ECO:0008006" key="5">
    <source>
        <dbReference type="Google" id="ProtNLM"/>
    </source>
</evidence>
<dbReference type="Proteomes" id="UP000196803">
    <property type="component" value="Unassembled WGS sequence"/>
</dbReference>
<dbReference type="Gene3D" id="3.90.640.20">
    <property type="entry name" value="Heat-shock cognate protein, ATPase"/>
    <property type="match status" value="1"/>
</dbReference>
<reference evidence="3 4" key="1">
    <citation type="submission" date="2017-05" db="EMBL/GenBank/DDBJ databases">
        <authorList>
            <person name="Varghese N."/>
            <person name="Submissions S."/>
        </authorList>
    </citation>
    <scope>NUCLEOTIDE SEQUENCE [LARGE SCALE GENOMIC DNA]</scope>
    <source>
        <strain evidence="3 4">MACB1020</strain>
    </source>
</reference>
<evidence type="ECO:0000313" key="3">
    <source>
        <dbReference type="EMBL" id="SMR95013.1"/>
    </source>
</evidence>
<evidence type="ECO:0000259" key="1">
    <source>
        <dbReference type="Pfam" id="PF11738"/>
    </source>
</evidence>
<dbReference type="PROSITE" id="PS51257">
    <property type="entry name" value="PROKAR_LIPOPROTEIN"/>
    <property type="match status" value="1"/>
</dbReference>
<sequence length="418" mass="47906">MIKGRMVIVCIFILLLLSITGCSVFKTKKESISKVNTSTLQKSNQAIKYLSDNKATSKPTWDVVFERIYQTTERYEIDIYVPKITGSGLKQEVSDKINSFLREYIDQRIEDIKKITESPEDNSSFYPYILAIKCEWDKSVSPYISFLFEEYSYTGGAHGMTHLESFTFNLETGDNIRLESLLNNEQKKLIQNYVNIERTISKDLFDPFSEELGGKEDFSNSYQKDFFDDMIFKNKGYLICFEPYKIGPYSSGVVKFWFGLDELEQKGVNADFDLKDYSTIKRLLSMNLGNVRKEFGLPIEVYSSEGGFLYETKSGLTFSFTFDSVENWENISMATVNSIIAGNNIKLFGISIKSSLSDVDEKIGKIKEIKKNGEGIDEEWGSYLVSYEVGEDVELYIESKTEEKNSEVSYILIKKKGL</sequence>
<feature type="domain" description="DUF3298" evidence="1">
    <location>
        <begin position="196"/>
        <end position="257"/>
    </location>
</feature>
<name>A0ABY1SAM3_CALBS</name>
<comment type="caution">
    <text evidence="3">The sequence shown here is derived from an EMBL/GenBank/DDBJ whole genome shotgun (WGS) entry which is preliminary data.</text>
</comment>
<organism evidence="3 4">
    <name type="scientific">Caldicellulosiruptor bescii</name>
    <name type="common">Anaerocellum thermophilum</name>
    <dbReference type="NCBI Taxonomy" id="31899"/>
    <lineage>
        <taxon>Bacteria</taxon>
        <taxon>Bacillati</taxon>
        <taxon>Bacillota</taxon>
        <taxon>Bacillota incertae sedis</taxon>
        <taxon>Caldicellulosiruptorales</taxon>
        <taxon>Caldicellulosiruptoraceae</taxon>
        <taxon>Caldicellulosiruptor</taxon>
    </lineage>
</organism>
<proteinExistence type="predicted"/>
<dbReference type="InterPro" id="IPR021729">
    <property type="entry name" value="DUF3298"/>
</dbReference>
<keyword evidence="4" id="KW-1185">Reference proteome</keyword>